<name>G3PN27_GASAC</name>
<dbReference type="STRING" id="69293.ENSGACP00000019010"/>
<evidence type="ECO:0000256" key="10">
    <source>
        <dbReference type="SAM" id="Phobius"/>
    </source>
</evidence>
<evidence type="ECO:0000256" key="2">
    <source>
        <dbReference type="ARBA" id="ARBA00022553"/>
    </source>
</evidence>
<dbReference type="eggNOG" id="KOG3696">
    <property type="taxonomic scope" value="Eukaryota"/>
</dbReference>
<evidence type="ECO:0000256" key="4">
    <source>
        <dbReference type="ARBA" id="ARBA00022989"/>
    </source>
</evidence>
<protein>
    <recommendedName>
        <fullName evidence="11">Aspartyl beta-hydroxylase/Triadin domain-containing protein</fullName>
    </recommendedName>
</protein>
<evidence type="ECO:0000259" key="11">
    <source>
        <dbReference type="Pfam" id="PF05279"/>
    </source>
</evidence>
<dbReference type="OMA" id="SINVPCK"/>
<comment type="subcellular location">
    <subcellularLocation>
        <location evidence="8">Endomembrane system</location>
        <topology evidence="8">Single-pass membrane protein</topology>
    </subcellularLocation>
    <subcellularLocation>
        <location evidence="1">Membrane</location>
        <topology evidence="1">Single-pass type II membrane protein</topology>
    </subcellularLocation>
</comment>
<keyword evidence="3 10" id="KW-0812">Transmembrane</keyword>
<evidence type="ECO:0000256" key="7">
    <source>
        <dbReference type="ARBA" id="ARBA00023180"/>
    </source>
</evidence>
<feature type="transmembrane region" description="Helical" evidence="10">
    <location>
        <begin position="37"/>
        <end position="61"/>
    </location>
</feature>
<feature type="compositionally biased region" description="Basic residues" evidence="9">
    <location>
        <begin position="1"/>
        <end position="11"/>
    </location>
</feature>
<dbReference type="PANTHER" id="PTHR12366">
    <property type="entry name" value="ASPARTYL/ASPARAGINYL BETA-HYDROXYLASE"/>
    <property type="match status" value="1"/>
</dbReference>
<reference evidence="12" key="2">
    <citation type="submission" date="2024-04" db="UniProtKB">
        <authorList>
            <consortium name="Ensembl"/>
        </authorList>
    </citation>
    <scope>IDENTIFICATION</scope>
</reference>
<keyword evidence="7" id="KW-0325">Glycoprotein</keyword>
<sequence>MASKKNAKVHVKPRDGTKTQSANKNGKKSDSGSGGSFFTWFIVLALLGVWTSVAVVYFDLVDYQGVLDKAKGLQINLSEALQGKLQSYDTDGDGDFDVEDAKVLLGLTSGGDGQEVLDWLDEVEEGRSDWLNGFFTFLYGLINPLESLEEEQHSASEGFREAREDEDEDDEGFRKREENYDGSQGQKIVIVGLHNQ</sequence>
<dbReference type="GO" id="GO:0005783">
    <property type="term" value="C:endoplasmic reticulum"/>
    <property type="evidence" value="ECO:0007669"/>
    <property type="project" value="TreeGrafter"/>
</dbReference>
<evidence type="ECO:0000313" key="12">
    <source>
        <dbReference type="Ensembl" id="ENSGACP00000019010.1"/>
    </source>
</evidence>
<dbReference type="AlphaFoldDB" id="G3PN27"/>
<dbReference type="GO" id="GO:0062101">
    <property type="term" value="F:peptidyl-aspartic acid 3-dioxygenase activity"/>
    <property type="evidence" value="ECO:0007669"/>
    <property type="project" value="InterPro"/>
</dbReference>
<dbReference type="Ensembl" id="ENSGACT00000019048.1">
    <property type="protein sequence ID" value="ENSGACP00000019010.1"/>
    <property type="gene ID" value="ENSGACG00000014417.1"/>
</dbReference>
<dbReference type="InterPro" id="IPR007943">
    <property type="entry name" value="Asp-B-hydro/Triadin_dom"/>
</dbReference>
<keyword evidence="4 10" id="KW-1133">Transmembrane helix</keyword>
<evidence type="ECO:0000256" key="9">
    <source>
        <dbReference type="SAM" id="MobiDB-lite"/>
    </source>
</evidence>
<keyword evidence="6" id="KW-1015">Disulfide bond</keyword>
<feature type="region of interest" description="Disordered" evidence="9">
    <location>
        <begin position="150"/>
        <end position="196"/>
    </location>
</feature>
<feature type="region of interest" description="Disordered" evidence="9">
    <location>
        <begin position="1"/>
        <end position="32"/>
    </location>
</feature>
<evidence type="ECO:0000256" key="3">
    <source>
        <dbReference type="ARBA" id="ARBA00022692"/>
    </source>
</evidence>
<dbReference type="InterPro" id="IPR039038">
    <property type="entry name" value="ASPH"/>
</dbReference>
<keyword evidence="2" id="KW-0597">Phosphoprotein</keyword>
<evidence type="ECO:0000256" key="5">
    <source>
        <dbReference type="ARBA" id="ARBA00023136"/>
    </source>
</evidence>
<accession>G3PN27</accession>
<keyword evidence="5 10" id="KW-0472">Membrane</keyword>
<dbReference type="GO" id="GO:0016020">
    <property type="term" value="C:membrane"/>
    <property type="evidence" value="ECO:0007669"/>
    <property type="project" value="UniProtKB-SubCell"/>
</dbReference>
<evidence type="ECO:0000256" key="6">
    <source>
        <dbReference type="ARBA" id="ARBA00023157"/>
    </source>
</evidence>
<organism evidence="12">
    <name type="scientific">Gasterosteus aculeatus</name>
    <name type="common">Three-spined stickleback</name>
    <dbReference type="NCBI Taxonomy" id="69293"/>
    <lineage>
        <taxon>Eukaryota</taxon>
        <taxon>Metazoa</taxon>
        <taxon>Chordata</taxon>
        <taxon>Craniata</taxon>
        <taxon>Vertebrata</taxon>
        <taxon>Euteleostomi</taxon>
        <taxon>Actinopterygii</taxon>
        <taxon>Neopterygii</taxon>
        <taxon>Teleostei</taxon>
        <taxon>Neoteleostei</taxon>
        <taxon>Acanthomorphata</taxon>
        <taxon>Eupercaria</taxon>
        <taxon>Perciformes</taxon>
        <taxon>Cottioidei</taxon>
        <taxon>Gasterosteales</taxon>
        <taxon>Gasterosteidae</taxon>
        <taxon>Gasterosteus</taxon>
    </lineage>
</organism>
<feature type="compositionally biased region" description="Basic and acidic residues" evidence="9">
    <location>
        <begin position="150"/>
        <end position="163"/>
    </location>
</feature>
<reference evidence="12" key="1">
    <citation type="submission" date="2006-01" db="EMBL/GenBank/DDBJ databases">
        <authorList>
            <person name="Lindblad-Toh K."/>
            <person name="Mauceli E."/>
            <person name="Grabherr M."/>
            <person name="Chang J.L."/>
            <person name="Lander E.S."/>
        </authorList>
    </citation>
    <scope>NUCLEOTIDE SEQUENCE [LARGE SCALE GENOMIC DNA]</scope>
</reference>
<dbReference type="Pfam" id="PF05279">
    <property type="entry name" value="Asp-B-Hydro_N"/>
    <property type="match status" value="1"/>
</dbReference>
<proteinExistence type="predicted"/>
<evidence type="ECO:0000256" key="1">
    <source>
        <dbReference type="ARBA" id="ARBA00004606"/>
    </source>
</evidence>
<dbReference type="InParanoid" id="G3PN27"/>
<dbReference type="PANTHER" id="PTHR12366:SF32">
    <property type="entry name" value="ASPARTATE BETA-HYDROXYLASE ISOFORM X1"/>
    <property type="match status" value="1"/>
</dbReference>
<dbReference type="Bgee" id="ENSGACG00000014417">
    <property type="expression patterns" value="Expressed in muscle tissue and 13 other cell types or tissues"/>
</dbReference>
<evidence type="ECO:0000256" key="8">
    <source>
        <dbReference type="ARBA" id="ARBA00037847"/>
    </source>
</evidence>
<feature type="domain" description="Aspartyl beta-hydroxylase/Triadin" evidence="11">
    <location>
        <begin position="25"/>
        <end position="106"/>
    </location>
</feature>